<accession>A0ABQ2IBN1</accession>
<keyword evidence="1" id="KW-0732">Signal</keyword>
<proteinExistence type="predicted"/>
<evidence type="ECO:0008006" key="4">
    <source>
        <dbReference type="Google" id="ProtNLM"/>
    </source>
</evidence>
<organism evidence="2 3">
    <name type="scientific">Terrabacter tumescens</name>
    <dbReference type="NCBI Taxonomy" id="60443"/>
    <lineage>
        <taxon>Bacteria</taxon>
        <taxon>Bacillati</taxon>
        <taxon>Actinomycetota</taxon>
        <taxon>Actinomycetes</taxon>
        <taxon>Micrococcales</taxon>
        <taxon>Intrasporangiaceae</taxon>
        <taxon>Terrabacter</taxon>
    </lineage>
</organism>
<evidence type="ECO:0000256" key="1">
    <source>
        <dbReference type="SAM" id="SignalP"/>
    </source>
</evidence>
<feature type="signal peptide" evidence="1">
    <location>
        <begin position="1"/>
        <end position="25"/>
    </location>
</feature>
<reference evidence="3" key="1">
    <citation type="journal article" date="2019" name="Int. J. Syst. Evol. Microbiol.">
        <title>The Global Catalogue of Microorganisms (GCM) 10K type strain sequencing project: providing services to taxonomists for standard genome sequencing and annotation.</title>
        <authorList>
            <consortium name="The Broad Institute Genomics Platform"/>
            <consortium name="The Broad Institute Genome Sequencing Center for Infectious Disease"/>
            <person name="Wu L."/>
            <person name="Ma J."/>
        </authorList>
    </citation>
    <scope>NUCLEOTIDE SEQUENCE [LARGE SCALE GENOMIC DNA]</scope>
    <source>
        <strain evidence="3">JCM 1365</strain>
    </source>
</reference>
<dbReference type="EMBL" id="BMNZ01000007">
    <property type="protein sequence ID" value="GGN05554.1"/>
    <property type="molecule type" value="Genomic_DNA"/>
</dbReference>
<evidence type="ECO:0000313" key="2">
    <source>
        <dbReference type="EMBL" id="GGN05554.1"/>
    </source>
</evidence>
<evidence type="ECO:0000313" key="3">
    <source>
        <dbReference type="Proteomes" id="UP000623461"/>
    </source>
</evidence>
<protein>
    <recommendedName>
        <fullName evidence="4">Lipoprotein</fullName>
    </recommendedName>
</protein>
<comment type="caution">
    <text evidence="2">The sequence shown here is derived from an EMBL/GenBank/DDBJ whole genome shotgun (WGS) entry which is preliminary data.</text>
</comment>
<keyword evidence="3" id="KW-1185">Reference proteome</keyword>
<feature type="chain" id="PRO_5046577998" description="Lipoprotein" evidence="1">
    <location>
        <begin position="26"/>
        <end position="161"/>
    </location>
</feature>
<dbReference type="Proteomes" id="UP000623461">
    <property type="component" value="Unassembled WGS sequence"/>
</dbReference>
<name>A0ABQ2IBN1_9MICO</name>
<sequence length="161" mass="16921">MSVPRCWLGCTTATLFLGFALTACATEAPPATPLTFHQGVSAETESTTVRLAADACRRQPYGATVSESAEEVRIALSAAAPAGNTAASCSDLVRVSLKHPIGCRALVDASTGRRVPVAVELVGTGPQVSGLRRREIAEHSYTTSGFAADRWHVDARLQPRS</sequence>
<gene>
    <name evidence="2" type="ORF">GCM10009721_36380</name>
</gene>
<dbReference type="PROSITE" id="PS51257">
    <property type="entry name" value="PROKAR_LIPOPROTEIN"/>
    <property type="match status" value="1"/>
</dbReference>